<sequence length="366" mass="40548">MKKLLVIFFLVCTGLGEWRQSDEIALPKSLQINDLTFGSTGELYILSTTSILEVDSTAKNPLYIESINNGKTLTAWSNRLFIIGNDDQLYTFVLGNEQSLEISDLVFNSIHQIATIQSNNNNCLILSEPGSLVFVRDNKTIGSAMIIAERFSVIPGADYNDRNTPIFTLSNSRIYSWTGGSVTNPAGYSSKVIYSASHNIFDMISDAGGNVYVLFADSIIVLESDGKYKTKIPIDQVSIGARILSGPSNNNLAIYDPFKKIVKVFTSSSKGYSSELITLNANQPNPVDNYTEIEFSINQPLDLTITIYNLIGEPVKVIARGKYTKGIHRIIWHADDEKGNMVPNGVYFYRLETKKGVAIKQLVVLR</sequence>
<dbReference type="EMBL" id="MEUM01000035">
    <property type="protein sequence ID" value="OGC43141.1"/>
    <property type="molecule type" value="Genomic_DNA"/>
</dbReference>
<dbReference type="Proteomes" id="UP000177025">
    <property type="component" value="Unassembled WGS sequence"/>
</dbReference>
<dbReference type="InterPro" id="IPR026444">
    <property type="entry name" value="Secre_tail"/>
</dbReference>
<dbReference type="Pfam" id="PF13860">
    <property type="entry name" value="FlgD_ig"/>
    <property type="match status" value="1"/>
</dbReference>
<dbReference type="InterPro" id="IPR025965">
    <property type="entry name" value="FlgD/Vpr_Ig-like"/>
</dbReference>
<name>A0A1F4UDX6_UNCW3</name>
<organism evidence="2 3">
    <name type="scientific">candidate division WOR-3 bacterium RBG_13_43_14</name>
    <dbReference type="NCBI Taxonomy" id="1802590"/>
    <lineage>
        <taxon>Bacteria</taxon>
        <taxon>Bacteria division WOR-3</taxon>
    </lineage>
</organism>
<evidence type="ECO:0000259" key="1">
    <source>
        <dbReference type="Pfam" id="PF13860"/>
    </source>
</evidence>
<protein>
    <recommendedName>
        <fullName evidence="1">FlgD/Vpr Ig-like domain-containing protein</fullName>
    </recommendedName>
</protein>
<evidence type="ECO:0000313" key="3">
    <source>
        <dbReference type="Proteomes" id="UP000177025"/>
    </source>
</evidence>
<dbReference type="Gene3D" id="2.60.40.4070">
    <property type="match status" value="1"/>
</dbReference>
<evidence type="ECO:0000313" key="2">
    <source>
        <dbReference type="EMBL" id="OGC43141.1"/>
    </source>
</evidence>
<reference evidence="2 3" key="1">
    <citation type="journal article" date="2016" name="Nat. Commun.">
        <title>Thousands of microbial genomes shed light on interconnected biogeochemical processes in an aquifer system.</title>
        <authorList>
            <person name="Anantharaman K."/>
            <person name="Brown C.T."/>
            <person name="Hug L.A."/>
            <person name="Sharon I."/>
            <person name="Castelle C.J."/>
            <person name="Probst A.J."/>
            <person name="Thomas B.C."/>
            <person name="Singh A."/>
            <person name="Wilkins M.J."/>
            <person name="Karaoz U."/>
            <person name="Brodie E.L."/>
            <person name="Williams K.H."/>
            <person name="Hubbard S.S."/>
            <person name="Banfield J.F."/>
        </authorList>
    </citation>
    <scope>NUCLEOTIDE SEQUENCE [LARGE SCALE GENOMIC DNA]</scope>
</reference>
<dbReference type="SUPFAM" id="SSF63829">
    <property type="entry name" value="Calcium-dependent phosphotriesterase"/>
    <property type="match status" value="1"/>
</dbReference>
<gene>
    <name evidence="2" type="ORF">A2Y85_01290</name>
</gene>
<accession>A0A1F4UDX6</accession>
<feature type="domain" description="FlgD/Vpr Ig-like" evidence="1">
    <location>
        <begin position="291"/>
        <end position="354"/>
    </location>
</feature>
<comment type="caution">
    <text evidence="2">The sequence shown here is derived from an EMBL/GenBank/DDBJ whole genome shotgun (WGS) entry which is preliminary data.</text>
</comment>
<dbReference type="AlphaFoldDB" id="A0A1F4UDX6"/>
<dbReference type="NCBIfam" id="TIGR04183">
    <property type="entry name" value="Por_Secre_tail"/>
    <property type="match status" value="1"/>
</dbReference>
<proteinExistence type="predicted"/>